<dbReference type="AlphaFoldDB" id="A0A1H2T7X3"/>
<dbReference type="PANTHER" id="PTHR35174">
    <property type="entry name" value="BLL7171 PROTEIN-RELATED"/>
    <property type="match status" value="1"/>
</dbReference>
<dbReference type="PANTHER" id="PTHR35174:SF3">
    <property type="entry name" value="BLL7171 PROTEIN"/>
    <property type="match status" value="1"/>
</dbReference>
<dbReference type="InterPro" id="IPR032710">
    <property type="entry name" value="NTF2-like_dom_sf"/>
</dbReference>
<dbReference type="Pfam" id="PF13474">
    <property type="entry name" value="SnoaL_3"/>
    <property type="match status" value="1"/>
</dbReference>
<keyword evidence="3" id="KW-1185">Reference proteome</keyword>
<sequence length="147" mass="16749">MNTLSTLARTETEIRSELEDWACAVRAKDVARVFAHYAPDIVAFDAIAHLQFKGADAYRTHWETCMTMCSGPMIFELHDLQITAGEDLAFVHALNRCGGTGPDGKEMSGWMRMTACYRKQQDKWRVVHEHFSAPFDPQSDKILWLEP</sequence>
<dbReference type="Gene3D" id="3.10.450.50">
    <property type="match status" value="1"/>
</dbReference>
<feature type="domain" description="SnoaL-like" evidence="1">
    <location>
        <begin position="14"/>
        <end position="135"/>
    </location>
</feature>
<dbReference type="RefSeq" id="WP_093028949.1">
    <property type="nucleotide sequence ID" value="NZ_FNNZ01000003.1"/>
</dbReference>
<dbReference type="GO" id="GO:0016853">
    <property type="term" value="F:isomerase activity"/>
    <property type="evidence" value="ECO:0007669"/>
    <property type="project" value="UniProtKB-KW"/>
</dbReference>
<organism evidence="2 3">
    <name type="scientific">Thiocapsa roseopersicina</name>
    <dbReference type="NCBI Taxonomy" id="1058"/>
    <lineage>
        <taxon>Bacteria</taxon>
        <taxon>Pseudomonadati</taxon>
        <taxon>Pseudomonadota</taxon>
        <taxon>Gammaproteobacteria</taxon>
        <taxon>Chromatiales</taxon>
        <taxon>Chromatiaceae</taxon>
        <taxon>Thiocapsa</taxon>
    </lineage>
</organism>
<reference evidence="3" key="1">
    <citation type="submission" date="2016-10" db="EMBL/GenBank/DDBJ databases">
        <authorList>
            <person name="Varghese N."/>
            <person name="Submissions S."/>
        </authorList>
    </citation>
    <scope>NUCLEOTIDE SEQUENCE [LARGE SCALE GENOMIC DNA]</scope>
    <source>
        <strain evidence="3">DSM 217</strain>
    </source>
</reference>
<evidence type="ECO:0000259" key="1">
    <source>
        <dbReference type="Pfam" id="PF13474"/>
    </source>
</evidence>
<accession>A0A1H2T7X3</accession>
<keyword evidence="2" id="KW-0413">Isomerase</keyword>
<dbReference type="STRING" id="1058.SAMN05421783_103327"/>
<dbReference type="EMBL" id="FNNZ01000003">
    <property type="protein sequence ID" value="SDW39805.1"/>
    <property type="molecule type" value="Genomic_DNA"/>
</dbReference>
<dbReference type="InterPro" id="IPR037401">
    <property type="entry name" value="SnoaL-like"/>
</dbReference>
<evidence type="ECO:0000313" key="2">
    <source>
        <dbReference type="EMBL" id="SDW39805.1"/>
    </source>
</evidence>
<protein>
    <submittedName>
        <fullName evidence="2">Ketosteroid isomerase homolog</fullName>
    </submittedName>
</protein>
<dbReference type="Proteomes" id="UP000198816">
    <property type="component" value="Unassembled WGS sequence"/>
</dbReference>
<dbReference type="SUPFAM" id="SSF54427">
    <property type="entry name" value="NTF2-like"/>
    <property type="match status" value="1"/>
</dbReference>
<evidence type="ECO:0000313" key="3">
    <source>
        <dbReference type="Proteomes" id="UP000198816"/>
    </source>
</evidence>
<name>A0A1H2T7X3_THIRO</name>
<gene>
    <name evidence="2" type="ORF">SAMN05421783_103327</name>
</gene>
<dbReference type="OrthoDB" id="9812295at2"/>
<proteinExistence type="predicted"/>